<dbReference type="RefSeq" id="WP_380724541.1">
    <property type="nucleotide sequence ID" value="NZ_JBHTLK010000092.1"/>
</dbReference>
<dbReference type="Gene3D" id="1.10.1740.10">
    <property type="match status" value="1"/>
</dbReference>
<feature type="region of interest" description="Disordered" evidence="2">
    <location>
        <begin position="315"/>
        <end position="364"/>
    </location>
</feature>
<organism evidence="5 6">
    <name type="scientific">Saccharothrix hoggarensis</name>
    <dbReference type="NCBI Taxonomy" id="913853"/>
    <lineage>
        <taxon>Bacteria</taxon>
        <taxon>Bacillati</taxon>
        <taxon>Actinomycetota</taxon>
        <taxon>Actinomycetes</taxon>
        <taxon>Pseudonocardiales</taxon>
        <taxon>Pseudonocardiaceae</taxon>
        <taxon>Saccharothrix</taxon>
    </lineage>
</organism>
<gene>
    <name evidence="5" type="ORF">ACFQ3T_18505</name>
</gene>
<proteinExistence type="inferred from homology"/>
<dbReference type="InterPro" id="IPR053183">
    <property type="entry name" value="ASL1"/>
</dbReference>
<evidence type="ECO:0000313" key="5">
    <source>
        <dbReference type="EMBL" id="MFD1149128.1"/>
    </source>
</evidence>
<dbReference type="PANTHER" id="PTHR34154:SF3">
    <property type="entry name" value="ALKALI-SENSITIVE LINKAGE PROTEIN 1"/>
    <property type="match status" value="1"/>
</dbReference>
<evidence type="ECO:0000256" key="1">
    <source>
        <dbReference type="RuleBase" id="RU000716"/>
    </source>
</evidence>
<dbReference type="Gene3D" id="3.20.20.80">
    <property type="entry name" value="Glycosidases"/>
    <property type="match status" value="1"/>
</dbReference>
<keyword evidence="6" id="KW-1185">Reference proteome</keyword>
<dbReference type="InterPro" id="IPR013325">
    <property type="entry name" value="RNA_pol_sigma_r2"/>
</dbReference>
<feature type="compositionally biased region" description="Pro residues" evidence="2">
    <location>
        <begin position="353"/>
        <end position="363"/>
    </location>
</feature>
<dbReference type="Pfam" id="PF04542">
    <property type="entry name" value="Sigma70_r2"/>
    <property type="match status" value="1"/>
</dbReference>
<reference evidence="6" key="1">
    <citation type="journal article" date="2019" name="Int. J. Syst. Evol. Microbiol.">
        <title>The Global Catalogue of Microorganisms (GCM) 10K type strain sequencing project: providing services to taxonomists for standard genome sequencing and annotation.</title>
        <authorList>
            <consortium name="The Broad Institute Genomics Platform"/>
            <consortium name="The Broad Institute Genome Sequencing Center for Infectious Disease"/>
            <person name="Wu L."/>
            <person name="Ma J."/>
        </authorList>
    </citation>
    <scope>NUCLEOTIDE SEQUENCE [LARGE SCALE GENOMIC DNA]</scope>
    <source>
        <strain evidence="6">CCUG 60214</strain>
    </source>
</reference>
<dbReference type="InterPro" id="IPR017853">
    <property type="entry name" value="GH"/>
</dbReference>
<dbReference type="PANTHER" id="PTHR34154">
    <property type="entry name" value="ALKALI-SENSITIVE LINKAGE PROTEIN 1"/>
    <property type="match status" value="1"/>
</dbReference>
<feature type="domain" description="RNA polymerase sigma-70 region 2" evidence="3">
    <location>
        <begin position="24"/>
        <end position="89"/>
    </location>
</feature>
<sequence length="609" mass="65000">MRTPGDAAAVTAAQRGEPGALDALVAAYLPLVYNVVGHALAGHPDTDDVVQETMLRALHGLPRLREPEAFRSWLLAIALNQVRDHHRTRLPLADAEPDDVADPGADFADLAITRLRLTGQRRELAAATRWIGDDDRELLSLWWLEQSGRITRAELASALDLTPQHAAVRVQRMKAQLDAARVVVRVLALPRCGDLAEVIAGWDGQPSALWRKRIVRHARECARCGRGFEDLAAVDGLLARIPLVPLPVGFDFLGAEPVVAVARKGFWAHAAAKPLLPAAAVAVVAVEVVLPVDGWPEPLGVAAPLTVTTTTTFVPTTTSTTTSTTTTATTTAMTTTSAPATQPVAPTSAAAPAPAPTPAPAPAPVAKSAKKGVATWHFDGVTRALSDVGAGWFYNWATTREDVQAPPGVEYVPMIWGAKHVTPANLEAVKGQGATLLGFNEPDLSEQSNLTVEQALDLWPRLQATGMRLGSPAVAHSGDKAGGWLDRFLAGARQRGLRVDFITVHWYGSDFGPAAVGHLKNYLDAVHARYGLPIWLTEYSLMDFSGGGARYPDERQLADFAGASSRMLEGLPYLERYAWFALPADKPGTGLYLPGGTPNRAGEAYRATG</sequence>
<accession>A0ABW3QWC1</accession>
<keyword evidence="1" id="KW-0731">Sigma factor</keyword>
<comment type="similarity">
    <text evidence="1">Belongs to the sigma-70 factor family. ECF subfamily.</text>
</comment>
<dbReference type="InterPro" id="IPR007627">
    <property type="entry name" value="RNA_pol_sigma70_r2"/>
</dbReference>
<dbReference type="InterPro" id="IPR000838">
    <property type="entry name" value="RNA_pol_sigma70_ECF_CS"/>
</dbReference>
<keyword evidence="1" id="KW-0804">Transcription</keyword>
<keyword evidence="1" id="KW-0805">Transcription regulation</keyword>
<name>A0ABW3QWC1_9PSEU</name>
<feature type="domain" description="Asl1-like glycosyl hydrolase catalytic" evidence="4">
    <location>
        <begin position="389"/>
        <end position="605"/>
    </location>
</feature>
<dbReference type="PROSITE" id="PS01063">
    <property type="entry name" value="SIGMA70_ECF"/>
    <property type="match status" value="1"/>
</dbReference>
<keyword evidence="1" id="KW-0238">DNA-binding</keyword>
<evidence type="ECO:0000259" key="4">
    <source>
        <dbReference type="Pfam" id="PF11790"/>
    </source>
</evidence>
<dbReference type="EMBL" id="JBHTLK010000092">
    <property type="protein sequence ID" value="MFD1149128.1"/>
    <property type="molecule type" value="Genomic_DNA"/>
</dbReference>
<dbReference type="InterPro" id="IPR024655">
    <property type="entry name" value="Asl1_glyco_hydro_catalytic"/>
</dbReference>
<dbReference type="SUPFAM" id="SSF51445">
    <property type="entry name" value="(Trans)glycosidases"/>
    <property type="match status" value="1"/>
</dbReference>
<comment type="caution">
    <text evidence="5">The sequence shown here is derived from an EMBL/GenBank/DDBJ whole genome shotgun (WGS) entry which is preliminary data.</text>
</comment>
<feature type="compositionally biased region" description="Low complexity" evidence="2">
    <location>
        <begin position="315"/>
        <end position="352"/>
    </location>
</feature>
<evidence type="ECO:0000259" key="3">
    <source>
        <dbReference type="Pfam" id="PF04542"/>
    </source>
</evidence>
<dbReference type="NCBIfam" id="TIGR02937">
    <property type="entry name" value="sigma70-ECF"/>
    <property type="match status" value="1"/>
</dbReference>
<dbReference type="Pfam" id="PF11790">
    <property type="entry name" value="Glyco_hydro_cc"/>
    <property type="match status" value="1"/>
</dbReference>
<dbReference type="Proteomes" id="UP001597168">
    <property type="component" value="Unassembled WGS sequence"/>
</dbReference>
<evidence type="ECO:0000256" key="2">
    <source>
        <dbReference type="SAM" id="MobiDB-lite"/>
    </source>
</evidence>
<dbReference type="SUPFAM" id="SSF88946">
    <property type="entry name" value="Sigma2 domain of RNA polymerase sigma factors"/>
    <property type="match status" value="1"/>
</dbReference>
<evidence type="ECO:0000313" key="6">
    <source>
        <dbReference type="Proteomes" id="UP001597168"/>
    </source>
</evidence>
<protein>
    <recommendedName>
        <fullName evidence="1">RNA polymerase sigma factor</fullName>
    </recommendedName>
</protein>
<dbReference type="InterPro" id="IPR014284">
    <property type="entry name" value="RNA_pol_sigma-70_dom"/>
</dbReference>